<feature type="domain" description="Siroheme decarboxylase AsnC-like ligand binding" evidence="6">
    <location>
        <begin position="232"/>
        <end position="319"/>
    </location>
</feature>
<comment type="caution">
    <text evidence="8">The sequence shown here is derived from an EMBL/GenBank/DDBJ whole genome shotgun (WGS) entry which is preliminary data.</text>
</comment>
<dbReference type="AlphaFoldDB" id="A0A1J5S4P4"/>
<dbReference type="GO" id="GO:0016829">
    <property type="term" value="F:lyase activity"/>
    <property type="evidence" value="ECO:0007669"/>
    <property type="project" value="UniProtKB-KW"/>
</dbReference>
<comment type="similarity">
    <text evidence="3">Belongs to the Ahb/Nir family.</text>
</comment>
<dbReference type="Pfam" id="PF22451">
    <property type="entry name" value="NirdL-like_HTH"/>
    <property type="match status" value="2"/>
</dbReference>
<feature type="domain" description="Siroheme decarboxylase NirL-like HTH" evidence="7">
    <location>
        <begin position="8"/>
        <end position="50"/>
    </location>
</feature>
<dbReference type="EMBL" id="MLJW01000068">
    <property type="protein sequence ID" value="OIR03239.1"/>
    <property type="molecule type" value="Genomic_DNA"/>
</dbReference>
<evidence type="ECO:0000256" key="5">
    <source>
        <dbReference type="ARBA" id="ARBA00048470"/>
    </source>
</evidence>
<comment type="pathway">
    <text evidence="2">Porphyrin-containing compound metabolism.</text>
</comment>
<reference evidence="8" key="1">
    <citation type="submission" date="2016-10" db="EMBL/GenBank/DDBJ databases">
        <title>Sequence of Gallionella enrichment culture.</title>
        <authorList>
            <person name="Poehlein A."/>
            <person name="Muehling M."/>
            <person name="Daniel R."/>
        </authorList>
    </citation>
    <scope>NUCLEOTIDE SEQUENCE</scope>
</reference>
<dbReference type="InterPro" id="IPR040523">
    <property type="entry name" value="AsnC_trans_reg2"/>
</dbReference>
<accession>A0A1J5S4P4</accession>
<evidence type="ECO:0000256" key="2">
    <source>
        <dbReference type="ARBA" id="ARBA00023444"/>
    </source>
</evidence>
<dbReference type="InterPro" id="IPR053953">
    <property type="entry name" value="NirdL-like_HTH"/>
</dbReference>
<keyword evidence="1" id="KW-0456">Lyase</keyword>
<evidence type="ECO:0000313" key="8">
    <source>
        <dbReference type="EMBL" id="OIR03239.1"/>
    </source>
</evidence>
<organism evidence="8">
    <name type="scientific">mine drainage metagenome</name>
    <dbReference type="NCBI Taxonomy" id="410659"/>
    <lineage>
        <taxon>unclassified sequences</taxon>
        <taxon>metagenomes</taxon>
        <taxon>ecological metagenomes</taxon>
    </lineage>
</organism>
<sequence length="330" mass="37259">MNAALEMRLLNDFQHDFPLVPTPFASIAQRLGTGQDEVLRILDSLQQRGTVSRVGAVFRPRSIGASTLAALAVPEDKLDEVAQMVSSYPEVNHNYQREHHFNLWFVAAAANEVALQRTLKKIEERSGCKVLFLPLLEEYHIDLGFDMTGSRRKSAAFIDIHSGSLPQPYLPSQQENRLIAAIQSGLPIVERPFKAVGMTLGRSEADVIEGVQDLIRLGVIKRVGVVVRHRELGYRANAMVVWDIPDEEVSEVGLCLGKLESVTLCYRRPRRLPAWRYNLFCMIHGHDREEVLARVDEMRQECGLQHRVCEVLFSTRRFKQCGARYAQAAA</sequence>
<protein>
    <recommendedName>
        <fullName evidence="4">siroheme decarboxylase</fullName>
        <ecNumber evidence="4">4.1.1.111</ecNumber>
    </recommendedName>
</protein>
<dbReference type="PANTHER" id="PTHR43413:SF1">
    <property type="entry name" value="SIROHEME DECARBOXYLASE NIRL SUBUNIT"/>
    <property type="match status" value="1"/>
</dbReference>
<proteinExistence type="inferred from homology"/>
<evidence type="ECO:0000256" key="3">
    <source>
        <dbReference type="ARBA" id="ARBA00023457"/>
    </source>
</evidence>
<dbReference type="EC" id="4.1.1.111" evidence="4"/>
<feature type="domain" description="Siroheme decarboxylase NirL-like HTH" evidence="7">
    <location>
        <begin position="176"/>
        <end position="220"/>
    </location>
</feature>
<comment type="catalytic activity">
    <reaction evidence="5">
        <text>siroheme + 2 H(+) = 12,18-didecarboxysiroheme + 2 CO2</text>
        <dbReference type="Rhea" id="RHEA:19093"/>
        <dbReference type="ChEBI" id="CHEBI:15378"/>
        <dbReference type="ChEBI" id="CHEBI:16526"/>
        <dbReference type="ChEBI" id="CHEBI:60052"/>
        <dbReference type="ChEBI" id="CHEBI:140497"/>
        <dbReference type="EC" id="4.1.1.111"/>
    </reaction>
</comment>
<evidence type="ECO:0000259" key="7">
    <source>
        <dbReference type="Pfam" id="PF22451"/>
    </source>
</evidence>
<dbReference type="InterPro" id="IPR050684">
    <property type="entry name" value="HTH-Siroheme_Decarb"/>
</dbReference>
<name>A0A1J5S4P4_9ZZZZ</name>
<evidence type="ECO:0000256" key="4">
    <source>
        <dbReference type="ARBA" id="ARBA00023471"/>
    </source>
</evidence>
<dbReference type="Pfam" id="PF17805">
    <property type="entry name" value="AsnC_trans_reg2"/>
    <property type="match status" value="2"/>
</dbReference>
<evidence type="ECO:0000256" key="1">
    <source>
        <dbReference type="ARBA" id="ARBA00023239"/>
    </source>
</evidence>
<evidence type="ECO:0000259" key="6">
    <source>
        <dbReference type="Pfam" id="PF17805"/>
    </source>
</evidence>
<dbReference type="PANTHER" id="PTHR43413">
    <property type="entry name" value="TRANSCRIPTIONAL REGULATOR, ASNC FAMILY"/>
    <property type="match status" value="1"/>
</dbReference>
<gene>
    <name evidence="8" type="ORF">GALL_147590</name>
</gene>
<feature type="domain" description="Siroheme decarboxylase AsnC-like ligand binding" evidence="6">
    <location>
        <begin position="65"/>
        <end position="139"/>
    </location>
</feature>
<dbReference type="Gene3D" id="3.30.70.3460">
    <property type="match status" value="2"/>
</dbReference>